<feature type="signal peptide" evidence="1">
    <location>
        <begin position="1"/>
        <end position="21"/>
    </location>
</feature>
<feature type="chain" id="PRO_5016063304" evidence="1">
    <location>
        <begin position="22"/>
        <end position="158"/>
    </location>
</feature>
<evidence type="ECO:0000313" key="2">
    <source>
        <dbReference type="EMBL" id="AWM30282.1"/>
    </source>
</evidence>
<dbReference type="AlphaFoldDB" id="A0A2U8RM91"/>
<protein>
    <submittedName>
        <fullName evidence="2">SWYG-2</fullName>
    </submittedName>
</protein>
<accession>A0A2U8RM91</accession>
<name>A0A2U8RM91_STIJA</name>
<evidence type="ECO:0000256" key="1">
    <source>
        <dbReference type="SAM" id="SignalP"/>
    </source>
</evidence>
<reference evidence="2" key="1">
    <citation type="submission" date="2017-06" db="EMBL/GenBank/DDBJ databases">
        <title>Neuropeptide precursor identification based on transcriptomic and neuropeptidomic analysis of circumoral nerve ring in sea cucumber.</title>
        <authorList>
            <person name="Chen M.Y."/>
            <person name="Hou Y.Y."/>
            <person name="Elphick M.R."/>
        </authorList>
    </citation>
    <scope>NUCLEOTIDE SEQUENCE</scope>
    <source>
        <tissue evidence="2">Circumoral nerve ring</tissue>
    </source>
</reference>
<proteinExistence type="evidence at transcript level"/>
<organism evidence="2">
    <name type="scientific">Stichopus japonicus</name>
    <name type="common">Sea cucumber</name>
    <dbReference type="NCBI Taxonomy" id="307972"/>
    <lineage>
        <taxon>Eukaryota</taxon>
        <taxon>Metazoa</taxon>
        <taxon>Echinodermata</taxon>
        <taxon>Eleutherozoa</taxon>
        <taxon>Echinozoa</taxon>
        <taxon>Holothuroidea</taxon>
        <taxon>Aspidochirotacea</taxon>
        <taxon>Aspidochirotida</taxon>
        <taxon>Stichopodidae</taxon>
        <taxon>Apostichopus</taxon>
    </lineage>
</organism>
<sequence>MALIRCLLAFAFIVCSVKTFAAPIEDEILDADALSRRGGWFHRLFHHHHHGAPADNKNQPKQREERQLIHDNRENAMLDDFEKKMAELSPAERFDWHALLHSVSKHVAKHVAENLKARVLAEEGERLPEGYDELTPEERSWYGTLGKAALGALSLFGK</sequence>
<dbReference type="EMBL" id="MF422086">
    <property type="protein sequence ID" value="AWM30282.1"/>
    <property type="molecule type" value="mRNA"/>
</dbReference>
<keyword evidence="1" id="KW-0732">Signal</keyword>